<protein>
    <submittedName>
        <fullName evidence="1">Uncharacterized protein</fullName>
    </submittedName>
</protein>
<reference evidence="1 2" key="1">
    <citation type="submission" date="2019-01" db="EMBL/GenBank/DDBJ databases">
        <title>Nocardioides guangzhouensis sp. nov., an actinobacterium isolated from soil.</title>
        <authorList>
            <person name="Fu Y."/>
            <person name="Cai Y."/>
            <person name="Lin Z."/>
            <person name="Chen P."/>
        </authorList>
    </citation>
    <scope>NUCLEOTIDE SEQUENCE [LARGE SCALE GENOMIC DNA]</scope>
    <source>
        <strain evidence="1 2">130</strain>
    </source>
</reference>
<evidence type="ECO:0000313" key="2">
    <source>
        <dbReference type="Proteomes" id="UP000295198"/>
    </source>
</evidence>
<accession>A0A4Q4ZGD4</accession>
<sequence length="127" mass="13074">MELDAISDSPALAEYTVTSVGPGTDTDSGVTTSYRVQVTLTAVTDLSGAFLLPSLEFDALDSAGETTIFNVEDGCDDKVDTSTLTAGTSVDLCVSVAAFTGGDLTAVRYTGGDAHDDDSGEPILWKP</sequence>
<evidence type="ECO:0000313" key="1">
    <source>
        <dbReference type="EMBL" id="RYP86511.1"/>
    </source>
</evidence>
<dbReference type="AlphaFoldDB" id="A0A4Q4ZGD4"/>
<organism evidence="1 2">
    <name type="scientific">Nocardioides guangzhouensis</name>
    <dbReference type="NCBI Taxonomy" id="2497878"/>
    <lineage>
        <taxon>Bacteria</taxon>
        <taxon>Bacillati</taxon>
        <taxon>Actinomycetota</taxon>
        <taxon>Actinomycetes</taxon>
        <taxon>Propionibacteriales</taxon>
        <taxon>Nocardioidaceae</taxon>
        <taxon>Nocardioides</taxon>
    </lineage>
</organism>
<comment type="caution">
    <text evidence="1">The sequence shown here is derived from an EMBL/GenBank/DDBJ whole genome shotgun (WGS) entry which is preliminary data.</text>
</comment>
<dbReference type="RefSeq" id="WP_134716545.1">
    <property type="nucleotide sequence ID" value="NZ_SDKM01000011.1"/>
</dbReference>
<name>A0A4Q4ZGD4_9ACTN</name>
<proteinExistence type="predicted"/>
<keyword evidence="2" id="KW-1185">Reference proteome</keyword>
<gene>
    <name evidence="1" type="ORF">EKO23_09435</name>
</gene>
<dbReference type="Proteomes" id="UP000295198">
    <property type="component" value="Unassembled WGS sequence"/>
</dbReference>
<dbReference type="EMBL" id="SDKM01000011">
    <property type="protein sequence ID" value="RYP86511.1"/>
    <property type="molecule type" value="Genomic_DNA"/>
</dbReference>